<protein>
    <submittedName>
        <fullName evidence="1">Uncharacterized protein</fullName>
    </submittedName>
</protein>
<dbReference type="AlphaFoldDB" id="A0A3M7S514"/>
<evidence type="ECO:0000313" key="1">
    <source>
        <dbReference type="EMBL" id="RNA30914.1"/>
    </source>
</evidence>
<gene>
    <name evidence="1" type="ORF">BpHYR1_012847</name>
</gene>
<organism evidence="1 2">
    <name type="scientific">Brachionus plicatilis</name>
    <name type="common">Marine rotifer</name>
    <name type="synonym">Brachionus muelleri</name>
    <dbReference type="NCBI Taxonomy" id="10195"/>
    <lineage>
        <taxon>Eukaryota</taxon>
        <taxon>Metazoa</taxon>
        <taxon>Spiralia</taxon>
        <taxon>Gnathifera</taxon>
        <taxon>Rotifera</taxon>
        <taxon>Eurotatoria</taxon>
        <taxon>Monogononta</taxon>
        <taxon>Pseudotrocha</taxon>
        <taxon>Ploima</taxon>
        <taxon>Brachionidae</taxon>
        <taxon>Brachionus</taxon>
    </lineage>
</organism>
<dbReference type="Proteomes" id="UP000276133">
    <property type="component" value="Unassembled WGS sequence"/>
</dbReference>
<reference evidence="1 2" key="1">
    <citation type="journal article" date="2018" name="Sci. Rep.">
        <title>Genomic signatures of local adaptation to the degree of environmental predictability in rotifers.</title>
        <authorList>
            <person name="Franch-Gras L."/>
            <person name="Hahn C."/>
            <person name="Garcia-Roger E.M."/>
            <person name="Carmona M.J."/>
            <person name="Serra M."/>
            <person name="Gomez A."/>
        </authorList>
    </citation>
    <scope>NUCLEOTIDE SEQUENCE [LARGE SCALE GENOMIC DNA]</scope>
    <source>
        <strain evidence="1">HYR1</strain>
    </source>
</reference>
<comment type="caution">
    <text evidence="1">The sequence shown here is derived from an EMBL/GenBank/DDBJ whole genome shotgun (WGS) entry which is preliminary data.</text>
</comment>
<proteinExistence type="predicted"/>
<name>A0A3M7S514_BRAPC</name>
<sequence>MCIILSLEWPLHNYIKTNPYLFTCLYHSRVAERILNPSKMKSHIFPPLPIYFRNKSFGKNEPSKLKKTFEMLTVEIEFNNRELKEN</sequence>
<evidence type="ECO:0000313" key="2">
    <source>
        <dbReference type="Proteomes" id="UP000276133"/>
    </source>
</evidence>
<accession>A0A3M7S514</accession>
<dbReference type="EMBL" id="REGN01002022">
    <property type="protein sequence ID" value="RNA30914.1"/>
    <property type="molecule type" value="Genomic_DNA"/>
</dbReference>
<keyword evidence="2" id="KW-1185">Reference proteome</keyword>